<dbReference type="PANTHER" id="PTHR30289:SF1">
    <property type="entry name" value="PEBP (PHOSPHATIDYLETHANOLAMINE-BINDING PROTEIN) FAMILY PROTEIN"/>
    <property type="match status" value="1"/>
</dbReference>
<gene>
    <name evidence="1" type="ORF">COU18_01430</name>
</gene>
<accession>A0A2H0UCH3</accession>
<dbReference type="InterPro" id="IPR008914">
    <property type="entry name" value="PEBP"/>
</dbReference>
<evidence type="ECO:0000313" key="1">
    <source>
        <dbReference type="EMBL" id="PIR84050.1"/>
    </source>
</evidence>
<comment type="caution">
    <text evidence="1">The sequence shown here is derived from an EMBL/GenBank/DDBJ whole genome shotgun (WGS) entry which is preliminary data.</text>
</comment>
<dbReference type="Gene3D" id="3.90.280.10">
    <property type="entry name" value="PEBP-like"/>
    <property type="match status" value="1"/>
</dbReference>
<name>A0A2H0UCH3_9BACT</name>
<dbReference type="NCBIfam" id="TIGR00481">
    <property type="entry name" value="YbhB/YbcL family Raf kinase inhibitor-like protein"/>
    <property type="match status" value="1"/>
</dbReference>
<dbReference type="InterPro" id="IPR005247">
    <property type="entry name" value="YbhB_YbcL/LppC-like"/>
</dbReference>
<sequence>MTLILTSSAFRDGGVIPARFTCDGEEVNPPLSISGVPEGTKTLALIMDDPDVPKALLPDGVFDHWILFNIPPETHEIAAGVTVGITGISGAGKNEYIGPCPPVQYEPSEHRYFFTLYALDTTLPLLVGSSKREVFAAMQGHMLARAELMGKYKRP</sequence>
<reference evidence="2" key="1">
    <citation type="submission" date="2017-09" db="EMBL/GenBank/DDBJ databases">
        <title>Depth-based differentiation of microbial function through sediment-hosted aquifers and enrichment of novel symbionts in the deep terrestrial subsurface.</title>
        <authorList>
            <person name="Probst A.J."/>
            <person name="Ladd B."/>
            <person name="Jarett J.K."/>
            <person name="Geller-Mcgrath D.E."/>
            <person name="Sieber C.M.K."/>
            <person name="Emerson J.B."/>
            <person name="Anantharaman K."/>
            <person name="Thomas B.C."/>
            <person name="Malmstrom R."/>
            <person name="Stieglmeier M."/>
            <person name="Klingl A."/>
            <person name="Woyke T."/>
            <person name="Ryan C.M."/>
            <person name="Banfield J.F."/>
        </authorList>
    </citation>
    <scope>NUCLEOTIDE SEQUENCE [LARGE SCALE GENOMIC DNA]</scope>
</reference>
<protein>
    <submittedName>
        <fullName evidence="1">YbhB/YbcL family Raf kinase inhibitor-like protein</fullName>
    </submittedName>
</protein>
<organism evidence="1 2">
    <name type="scientific">Candidatus Kaiserbacteria bacterium CG10_big_fil_rev_8_21_14_0_10_51_14</name>
    <dbReference type="NCBI Taxonomy" id="1974610"/>
    <lineage>
        <taxon>Bacteria</taxon>
        <taxon>Candidatus Kaiseribacteriota</taxon>
    </lineage>
</organism>
<dbReference type="InterPro" id="IPR036610">
    <property type="entry name" value="PEBP-like_sf"/>
</dbReference>
<dbReference type="SUPFAM" id="SSF49777">
    <property type="entry name" value="PEBP-like"/>
    <property type="match status" value="1"/>
</dbReference>
<evidence type="ECO:0000313" key="2">
    <source>
        <dbReference type="Proteomes" id="UP000231192"/>
    </source>
</evidence>
<dbReference type="Pfam" id="PF01161">
    <property type="entry name" value="PBP"/>
    <property type="match status" value="1"/>
</dbReference>
<dbReference type="CDD" id="cd00865">
    <property type="entry name" value="PEBP_bact_arch"/>
    <property type="match status" value="1"/>
</dbReference>
<proteinExistence type="predicted"/>
<dbReference type="EMBL" id="PFBK01000003">
    <property type="protein sequence ID" value="PIR84050.1"/>
    <property type="molecule type" value="Genomic_DNA"/>
</dbReference>
<dbReference type="AlphaFoldDB" id="A0A2H0UCH3"/>
<dbReference type="Proteomes" id="UP000231192">
    <property type="component" value="Unassembled WGS sequence"/>
</dbReference>
<dbReference type="PANTHER" id="PTHR30289">
    <property type="entry name" value="UNCHARACTERIZED PROTEIN YBCL-RELATED"/>
    <property type="match status" value="1"/>
</dbReference>